<name>A0A371GS20_MUCPR</name>
<sequence length="184" mass="20892">MIFETVVKDLNSKNKNSDLSLKFEEGFGLNRLEILSVTDMLDTGNDGERSLSMNIMKNQICFSSRNPSSLEMLSISQTSKMDSKSLRVTSLEDGRLGGSSGDARYYDLGFLYAPWNEISHLKRRRSSNDELLSDAQDKQSKSLVYKDEYFPIDLLLSSSYSDRMGVDEVMSGSIFLQYKFVLNR</sequence>
<dbReference type="Proteomes" id="UP000257109">
    <property type="component" value="Unassembled WGS sequence"/>
</dbReference>
<dbReference type="STRING" id="157652.A0A371GS20"/>
<organism evidence="1 2">
    <name type="scientific">Mucuna pruriens</name>
    <name type="common">Velvet bean</name>
    <name type="synonym">Dolichos pruriens</name>
    <dbReference type="NCBI Taxonomy" id="157652"/>
    <lineage>
        <taxon>Eukaryota</taxon>
        <taxon>Viridiplantae</taxon>
        <taxon>Streptophyta</taxon>
        <taxon>Embryophyta</taxon>
        <taxon>Tracheophyta</taxon>
        <taxon>Spermatophyta</taxon>
        <taxon>Magnoliopsida</taxon>
        <taxon>eudicotyledons</taxon>
        <taxon>Gunneridae</taxon>
        <taxon>Pentapetalae</taxon>
        <taxon>rosids</taxon>
        <taxon>fabids</taxon>
        <taxon>Fabales</taxon>
        <taxon>Fabaceae</taxon>
        <taxon>Papilionoideae</taxon>
        <taxon>50 kb inversion clade</taxon>
        <taxon>NPAAA clade</taxon>
        <taxon>indigoferoid/millettioid clade</taxon>
        <taxon>Phaseoleae</taxon>
        <taxon>Mucuna</taxon>
    </lineage>
</organism>
<gene>
    <name evidence="1" type="ORF">CR513_24407</name>
</gene>
<proteinExistence type="predicted"/>
<feature type="non-terminal residue" evidence="1">
    <location>
        <position position="1"/>
    </location>
</feature>
<dbReference type="AlphaFoldDB" id="A0A371GS20"/>
<evidence type="ECO:0000313" key="2">
    <source>
        <dbReference type="Proteomes" id="UP000257109"/>
    </source>
</evidence>
<evidence type="ECO:0000313" key="1">
    <source>
        <dbReference type="EMBL" id="RDX93348.1"/>
    </source>
</evidence>
<keyword evidence="2" id="KW-1185">Reference proteome</keyword>
<accession>A0A371GS20</accession>
<reference evidence="1" key="1">
    <citation type="submission" date="2018-05" db="EMBL/GenBank/DDBJ databases">
        <title>Draft genome of Mucuna pruriens seed.</title>
        <authorList>
            <person name="Nnadi N.E."/>
            <person name="Vos R."/>
            <person name="Hasami M.H."/>
            <person name="Devisetty U.K."/>
            <person name="Aguiy J.C."/>
        </authorList>
    </citation>
    <scope>NUCLEOTIDE SEQUENCE [LARGE SCALE GENOMIC DNA]</scope>
    <source>
        <strain evidence="1">JCA_2017</strain>
    </source>
</reference>
<protein>
    <submittedName>
        <fullName evidence="1">Uncharacterized protein</fullName>
    </submittedName>
</protein>
<dbReference type="EMBL" id="QJKJ01004634">
    <property type="protein sequence ID" value="RDX93348.1"/>
    <property type="molecule type" value="Genomic_DNA"/>
</dbReference>
<comment type="caution">
    <text evidence="1">The sequence shown here is derived from an EMBL/GenBank/DDBJ whole genome shotgun (WGS) entry which is preliminary data.</text>
</comment>